<protein>
    <recommendedName>
        <fullName evidence="1">RNA helicase</fullName>
        <ecNumber evidence="1">3.6.4.13</ecNumber>
    </recommendedName>
</protein>
<comment type="caution">
    <text evidence="3">The sequence shown here is derived from an EMBL/GenBank/DDBJ whole genome shotgun (WGS) entry which is preliminary data.</text>
</comment>
<dbReference type="EMBL" id="JAKOGI010000301">
    <property type="protein sequence ID" value="KAJ8437406.1"/>
    <property type="molecule type" value="Genomic_DNA"/>
</dbReference>
<dbReference type="EC" id="3.6.4.13" evidence="1"/>
<dbReference type="GO" id="GO:0003724">
    <property type="term" value="F:RNA helicase activity"/>
    <property type="evidence" value="ECO:0007669"/>
    <property type="project" value="UniProtKB-EC"/>
</dbReference>
<dbReference type="InterPro" id="IPR027417">
    <property type="entry name" value="P-loop_NTPase"/>
</dbReference>
<evidence type="ECO:0000313" key="3">
    <source>
        <dbReference type="EMBL" id="KAJ8437406.1"/>
    </source>
</evidence>
<dbReference type="SUPFAM" id="SSF52540">
    <property type="entry name" value="P-loop containing nucleoside triphosphate hydrolases"/>
    <property type="match status" value="1"/>
</dbReference>
<dbReference type="AlphaFoldDB" id="A0A9Q1K6R4"/>
<dbReference type="GO" id="GO:0003723">
    <property type="term" value="F:RNA binding"/>
    <property type="evidence" value="ECO:0007669"/>
    <property type="project" value="TreeGrafter"/>
</dbReference>
<name>A0A9Q1K6R4_9CARY</name>
<dbReference type="Proteomes" id="UP001153076">
    <property type="component" value="Unassembled WGS sequence"/>
</dbReference>
<accession>A0A9Q1K6R4</accession>
<comment type="catalytic activity">
    <reaction evidence="2">
        <text>ATP + H2O = ADP + phosphate + H(+)</text>
        <dbReference type="Rhea" id="RHEA:13065"/>
        <dbReference type="ChEBI" id="CHEBI:15377"/>
        <dbReference type="ChEBI" id="CHEBI:15378"/>
        <dbReference type="ChEBI" id="CHEBI:30616"/>
        <dbReference type="ChEBI" id="CHEBI:43474"/>
        <dbReference type="ChEBI" id="CHEBI:456216"/>
        <dbReference type="EC" id="3.6.4.13"/>
    </reaction>
</comment>
<organism evidence="3 4">
    <name type="scientific">Carnegiea gigantea</name>
    <dbReference type="NCBI Taxonomy" id="171969"/>
    <lineage>
        <taxon>Eukaryota</taxon>
        <taxon>Viridiplantae</taxon>
        <taxon>Streptophyta</taxon>
        <taxon>Embryophyta</taxon>
        <taxon>Tracheophyta</taxon>
        <taxon>Spermatophyta</taxon>
        <taxon>Magnoliopsida</taxon>
        <taxon>eudicotyledons</taxon>
        <taxon>Gunneridae</taxon>
        <taxon>Pentapetalae</taxon>
        <taxon>Caryophyllales</taxon>
        <taxon>Cactineae</taxon>
        <taxon>Cactaceae</taxon>
        <taxon>Cactoideae</taxon>
        <taxon>Echinocereeae</taxon>
        <taxon>Carnegiea</taxon>
    </lineage>
</organism>
<reference evidence="3" key="1">
    <citation type="submission" date="2022-04" db="EMBL/GenBank/DDBJ databases">
        <title>Carnegiea gigantea Genome sequencing and assembly v2.</title>
        <authorList>
            <person name="Copetti D."/>
            <person name="Sanderson M.J."/>
            <person name="Burquez A."/>
            <person name="Wojciechowski M.F."/>
        </authorList>
    </citation>
    <scope>NUCLEOTIDE SEQUENCE</scope>
    <source>
        <strain evidence="3">SGP5-SGP5p</strain>
        <tissue evidence="3">Aerial part</tissue>
    </source>
</reference>
<sequence length="262" mass="28896">MAQFWKPGTEKPRLVEDEDGGVLFFYSSSSTSSSSSGFGYANIEKQRQRLPVYKRRDALLYLVETHATTIVVGETGSGKTTQIPQYLKEAGWADAGRLVACTQPRRLAVQSVASRVAEEMGVKLGEEVGYVIRFEDTTTPERLVTTHRLAPLHHRHTPTVPASESLAGILNPEVQFCPIFGPKTLNSPLIHKTPKNSFIPLLSTEFRPQTPNPLGQIASILALIGCSPNRKTLSLELPFCQQFEGFGAFGQWQRGPTPSWPC</sequence>
<evidence type="ECO:0000313" key="4">
    <source>
        <dbReference type="Proteomes" id="UP001153076"/>
    </source>
</evidence>
<proteinExistence type="predicted"/>
<evidence type="ECO:0000256" key="1">
    <source>
        <dbReference type="ARBA" id="ARBA00012552"/>
    </source>
</evidence>
<dbReference type="PANTHER" id="PTHR18934:SF136">
    <property type="entry name" value="ATP-DEPENDENT RNA HELICASE DHX35-RELATED"/>
    <property type="match status" value="1"/>
</dbReference>
<evidence type="ECO:0000256" key="2">
    <source>
        <dbReference type="ARBA" id="ARBA00047984"/>
    </source>
</evidence>
<dbReference type="OrthoDB" id="10253254at2759"/>
<dbReference type="Gene3D" id="3.40.50.300">
    <property type="entry name" value="P-loop containing nucleotide triphosphate hydrolases"/>
    <property type="match status" value="1"/>
</dbReference>
<gene>
    <name evidence="3" type="ORF">Cgig2_008759</name>
</gene>
<dbReference type="PANTHER" id="PTHR18934">
    <property type="entry name" value="ATP-DEPENDENT RNA HELICASE"/>
    <property type="match status" value="1"/>
</dbReference>
<keyword evidence="4" id="KW-1185">Reference proteome</keyword>